<comment type="caution">
    <text evidence="2">The sequence shown here is derived from an EMBL/GenBank/DDBJ whole genome shotgun (WGS) entry which is preliminary data.</text>
</comment>
<dbReference type="PANTHER" id="PTHR43185:SF1">
    <property type="entry name" value="FE(2+) TRANSPORTER FEOB"/>
    <property type="match status" value="1"/>
</dbReference>
<sequence length="183" mass="20014">MKILLMGHPNVGKSVFFNRLTGANVIESNYSGTTVDYTRGYMSLDGKEVEVVDVPGTFSLDPKDRAEEVAVAMLKEAKDAYVICVIDSSKLERGLYLALQIMEEGYSVIIALNMDDVAEDKNIKIDSQKLEQILGVPVVSTIAIENIGISKVISRLKDAKPVDVEDITVMRAGMNHRGKCGCT</sequence>
<proteinExistence type="predicted"/>
<dbReference type="EMBL" id="RPGO01000046">
    <property type="protein sequence ID" value="RZB28528.1"/>
    <property type="molecule type" value="Genomic_DNA"/>
</dbReference>
<dbReference type="Gene3D" id="3.40.50.300">
    <property type="entry name" value="P-loop containing nucleotide triphosphate hydrolases"/>
    <property type="match status" value="1"/>
</dbReference>
<evidence type="ECO:0000313" key="3">
    <source>
        <dbReference type="Proteomes" id="UP000291831"/>
    </source>
</evidence>
<organism evidence="2 3">
    <name type="scientific">Candidatus Argoarchaeum ethanivorans</name>
    <dbReference type="NCBI Taxonomy" id="2608793"/>
    <lineage>
        <taxon>Archaea</taxon>
        <taxon>Methanobacteriati</taxon>
        <taxon>Methanobacteriota</taxon>
        <taxon>Stenosarchaea group</taxon>
        <taxon>Methanomicrobia</taxon>
        <taxon>Methanosarcinales</taxon>
        <taxon>Methanosarcinales incertae sedis</taxon>
        <taxon>GOM Arc I cluster</taxon>
        <taxon>Candidatus Argoarchaeum</taxon>
    </lineage>
</organism>
<dbReference type="InterPro" id="IPR006073">
    <property type="entry name" value="GTP-bd"/>
</dbReference>
<dbReference type="GO" id="GO:0005886">
    <property type="term" value="C:plasma membrane"/>
    <property type="evidence" value="ECO:0007669"/>
    <property type="project" value="TreeGrafter"/>
</dbReference>
<dbReference type="SUPFAM" id="SSF52540">
    <property type="entry name" value="P-loop containing nucleoside triphosphate hydrolases"/>
    <property type="match status" value="1"/>
</dbReference>
<gene>
    <name evidence="2" type="ORF">AEth_02052</name>
</gene>
<name>A0A8B3RZL9_9EURY</name>
<dbReference type="GO" id="GO:0005525">
    <property type="term" value="F:GTP binding"/>
    <property type="evidence" value="ECO:0007669"/>
    <property type="project" value="InterPro"/>
</dbReference>
<accession>A0A8B3RZL9</accession>
<dbReference type="Pfam" id="PF02421">
    <property type="entry name" value="FeoB_N"/>
    <property type="match status" value="1"/>
</dbReference>
<protein>
    <submittedName>
        <fullName evidence="2">Ferrous iron transport protein B</fullName>
    </submittedName>
</protein>
<dbReference type="PROSITE" id="PS51711">
    <property type="entry name" value="G_FEOB"/>
    <property type="match status" value="1"/>
</dbReference>
<evidence type="ECO:0000313" key="2">
    <source>
        <dbReference type="EMBL" id="RZB28528.1"/>
    </source>
</evidence>
<dbReference type="PRINTS" id="PR00326">
    <property type="entry name" value="GTP1OBG"/>
</dbReference>
<dbReference type="PANTHER" id="PTHR43185">
    <property type="entry name" value="FERROUS IRON TRANSPORT PROTEIN B"/>
    <property type="match status" value="1"/>
</dbReference>
<dbReference type="InterPro" id="IPR030389">
    <property type="entry name" value="G_FEOB_dom"/>
</dbReference>
<dbReference type="NCBIfam" id="TIGR00231">
    <property type="entry name" value="small_GTP"/>
    <property type="match status" value="1"/>
</dbReference>
<dbReference type="Proteomes" id="UP000291831">
    <property type="component" value="Unassembled WGS sequence"/>
</dbReference>
<dbReference type="CDD" id="cd01879">
    <property type="entry name" value="FeoB"/>
    <property type="match status" value="1"/>
</dbReference>
<dbReference type="InterPro" id="IPR005225">
    <property type="entry name" value="Small_GTP-bd"/>
</dbReference>
<reference evidence="3" key="1">
    <citation type="submission" date="2019-01" db="EMBL/GenBank/DDBJ databases">
        <title>Anaerobic oxidation of ethane by archaea from a marine hydrocarbon seep.</title>
        <authorList>
            <person name="Musat F."/>
        </authorList>
    </citation>
    <scope>NUCLEOTIDE SEQUENCE [LARGE SCALE GENOMIC DNA]</scope>
</reference>
<feature type="domain" description="FeoB-type G" evidence="1">
    <location>
        <begin position="1"/>
        <end position="162"/>
    </location>
</feature>
<dbReference type="GO" id="GO:0015093">
    <property type="term" value="F:ferrous iron transmembrane transporter activity"/>
    <property type="evidence" value="ECO:0007669"/>
    <property type="project" value="TreeGrafter"/>
</dbReference>
<evidence type="ECO:0000259" key="1">
    <source>
        <dbReference type="PROSITE" id="PS51711"/>
    </source>
</evidence>
<dbReference type="InterPro" id="IPR027417">
    <property type="entry name" value="P-loop_NTPase"/>
</dbReference>
<dbReference type="AlphaFoldDB" id="A0A8B3RZL9"/>
<dbReference type="InterPro" id="IPR050860">
    <property type="entry name" value="FeoB_GTPase"/>
</dbReference>